<organism evidence="1 2">
    <name type="scientific">Saccharophagus degradans (strain 2-40 / ATCC 43961 / DSM 17024)</name>
    <dbReference type="NCBI Taxonomy" id="203122"/>
    <lineage>
        <taxon>Bacteria</taxon>
        <taxon>Pseudomonadati</taxon>
        <taxon>Pseudomonadota</taxon>
        <taxon>Gammaproteobacteria</taxon>
        <taxon>Cellvibrionales</taxon>
        <taxon>Cellvibrionaceae</taxon>
        <taxon>Saccharophagus</taxon>
    </lineage>
</organism>
<dbReference type="Gene3D" id="2.40.50.870">
    <property type="entry name" value="Protein of unknown function (DUF3299)"/>
    <property type="match status" value="1"/>
</dbReference>
<dbReference type="AlphaFoldDB" id="Q21J96"/>
<dbReference type="EMBL" id="CP000282">
    <property type="protein sequence ID" value="ABD81233.1"/>
    <property type="molecule type" value="Genomic_DNA"/>
</dbReference>
<dbReference type="Proteomes" id="UP000001947">
    <property type="component" value="Chromosome"/>
</dbReference>
<dbReference type="KEGG" id="sde:Sde_1973"/>
<sequence>MRYSQLRFLNPKALQYIALLLLYLVFHPLAANATKQAQNKAGHSYQSIEWTDLMPEDDLQALLDPPAYLDEIEDGSPEDQLLSQLSAPESAEPELGASSVSKGQMPLAAEIAKASANAKDIRYQQALVSKRVRPEFDGAKIKLPGYIVPLSFDDNMVITEFFLVPFFGACIHVPPPPPNQMIYISYTKGLKLESLYDPFWVEGTLVIKEHSNEEMGTASYSLLIDSIYPYTD</sequence>
<dbReference type="GeneID" id="98613647"/>
<dbReference type="STRING" id="203122.Sde_1973"/>
<keyword evidence="2" id="KW-1185">Reference proteome</keyword>
<reference evidence="1 2" key="1">
    <citation type="journal article" date="2008" name="PLoS Genet.">
        <title>Complete genome sequence of the complex carbohydrate-degrading marine bacterium, Saccharophagus degradans strain 2-40 T.</title>
        <authorList>
            <person name="Weiner R.M."/>
            <person name="Taylor L.E.II."/>
            <person name="Henrissat B."/>
            <person name="Hauser L."/>
            <person name="Land M."/>
            <person name="Coutinho P.M."/>
            <person name="Rancurel C."/>
            <person name="Saunders E.H."/>
            <person name="Longmire A.G."/>
            <person name="Zhang H."/>
            <person name="Bayer E.A."/>
            <person name="Gilbert H.J."/>
            <person name="Larimer F."/>
            <person name="Zhulin I.B."/>
            <person name="Ekborg N.A."/>
            <person name="Lamed R."/>
            <person name="Richardson P.M."/>
            <person name="Borovok I."/>
            <person name="Hutcheson S."/>
        </authorList>
    </citation>
    <scope>NUCLEOTIDE SEQUENCE [LARGE SCALE GENOMIC DNA]</scope>
    <source>
        <strain evidence="2">2-40 / ATCC 43961 / DSM 17024</strain>
    </source>
</reference>
<evidence type="ECO:0000313" key="1">
    <source>
        <dbReference type="EMBL" id="ABD81233.1"/>
    </source>
</evidence>
<evidence type="ECO:0008006" key="3">
    <source>
        <dbReference type="Google" id="ProtNLM"/>
    </source>
</evidence>
<dbReference type="Pfam" id="PF11736">
    <property type="entry name" value="DUF3299"/>
    <property type="match status" value="1"/>
</dbReference>
<dbReference type="RefSeq" id="WP_011468451.1">
    <property type="nucleotide sequence ID" value="NC_007912.1"/>
</dbReference>
<dbReference type="InterPro" id="IPR021727">
    <property type="entry name" value="DUF3299"/>
</dbReference>
<dbReference type="OrthoDB" id="9784998at2"/>
<gene>
    <name evidence="1" type="ordered locus">Sde_1973</name>
</gene>
<name>Q21J96_SACD2</name>
<dbReference type="HOGENOM" id="CLU_099457_1_0_6"/>
<proteinExistence type="predicted"/>
<protein>
    <recommendedName>
        <fullName evidence="3">Lipoprotein</fullName>
    </recommendedName>
</protein>
<dbReference type="eggNOG" id="COG3495">
    <property type="taxonomic scope" value="Bacteria"/>
</dbReference>
<accession>Q21J96</accession>
<evidence type="ECO:0000313" key="2">
    <source>
        <dbReference type="Proteomes" id="UP000001947"/>
    </source>
</evidence>